<sequence>MEQYRNKKPSAASTVRRLLQAQQCCGEHICCPAFFECCA</sequence>
<accession>A0A1R3J4J8</accession>
<comment type="caution">
    <text evidence="1">The sequence shown here is derived from an EMBL/GenBank/DDBJ whole genome shotgun (WGS) entry which is preliminary data.</text>
</comment>
<reference evidence="1 2" key="1">
    <citation type="submission" date="2013-09" db="EMBL/GenBank/DDBJ databases">
        <title>Corchorus capsularis genome sequencing.</title>
        <authorList>
            <person name="Alam M."/>
            <person name="Haque M.S."/>
            <person name="Islam M.S."/>
            <person name="Emdad E.M."/>
            <person name="Islam M.M."/>
            <person name="Ahmed B."/>
            <person name="Halim A."/>
            <person name="Hossen Q.M.M."/>
            <person name="Hossain M.Z."/>
            <person name="Ahmed R."/>
            <person name="Khan M.M."/>
            <person name="Islam R."/>
            <person name="Rashid M.M."/>
            <person name="Khan S.A."/>
            <person name="Rahman M.S."/>
            <person name="Alam M."/>
        </authorList>
    </citation>
    <scope>NUCLEOTIDE SEQUENCE [LARGE SCALE GENOMIC DNA]</scope>
    <source>
        <strain evidence="2">cv. CVL-1</strain>
        <tissue evidence="1">Whole seedling</tissue>
    </source>
</reference>
<protein>
    <submittedName>
        <fullName evidence="1">Uncharacterized protein</fullName>
    </submittedName>
</protein>
<gene>
    <name evidence="1" type="ORF">CCACVL1_07654</name>
</gene>
<organism evidence="1 2">
    <name type="scientific">Corchorus capsularis</name>
    <name type="common">Jute</name>
    <dbReference type="NCBI Taxonomy" id="210143"/>
    <lineage>
        <taxon>Eukaryota</taxon>
        <taxon>Viridiplantae</taxon>
        <taxon>Streptophyta</taxon>
        <taxon>Embryophyta</taxon>
        <taxon>Tracheophyta</taxon>
        <taxon>Spermatophyta</taxon>
        <taxon>Magnoliopsida</taxon>
        <taxon>eudicotyledons</taxon>
        <taxon>Gunneridae</taxon>
        <taxon>Pentapetalae</taxon>
        <taxon>rosids</taxon>
        <taxon>malvids</taxon>
        <taxon>Malvales</taxon>
        <taxon>Malvaceae</taxon>
        <taxon>Grewioideae</taxon>
        <taxon>Apeibeae</taxon>
        <taxon>Corchorus</taxon>
    </lineage>
</organism>
<dbReference type="Proteomes" id="UP000188268">
    <property type="component" value="Unassembled WGS sequence"/>
</dbReference>
<dbReference type="AlphaFoldDB" id="A0A1R3J4J8"/>
<evidence type="ECO:0000313" key="2">
    <source>
        <dbReference type="Proteomes" id="UP000188268"/>
    </source>
</evidence>
<dbReference type="EMBL" id="AWWV01008607">
    <property type="protein sequence ID" value="OMO89757.1"/>
    <property type="molecule type" value="Genomic_DNA"/>
</dbReference>
<evidence type="ECO:0000313" key="1">
    <source>
        <dbReference type="EMBL" id="OMO89757.1"/>
    </source>
</evidence>
<name>A0A1R3J4J8_COCAP</name>
<proteinExistence type="predicted"/>
<dbReference type="Gramene" id="OMO89757">
    <property type="protein sequence ID" value="OMO89757"/>
    <property type="gene ID" value="CCACVL1_07654"/>
</dbReference>
<keyword evidence="2" id="KW-1185">Reference proteome</keyword>